<dbReference type="Pfam" id="PF00270">
    <property type="entry name" value="DEAD"/>
    <property type="match status" value="1"/>
</dbReference>
<evidence type="ECO:0000313" key="14">
    <source>
        <dbReference type="EMBL" id="RWX46381.1"/>
    </source>
</evidence>
<keyword evidence="3" id="KW-0479">Metal-binding</keyword>
<keyword evidence="8" id="KW-0067">ATP-binding</keyword>
<evidence type="ECO:0000256" key="6">
    <source>
        <dbReference type="ARBA" id="ARBA00022806"/>
    </source>
</evidence>
<evidence type="ECO:0000256" key="9">
    <source>
        <dbReference type="ARBA" id="ARBA00023125"/>
    </source>
</evidence>
<gene>
    <name evidence="14" type="ORF">H206_01557</name>
</gene>
<dbReference type="Pfam" id="PF18319">
    <property type="entry name" value="Zn_ribbon_PriA"/>
    <property type="match status" value="1"/>
</dbReference>
<dbReference type="NCBIfam" id="TIGR00595">
    <property type="entry name" value="priA"/>
    <property type="match status" value="1"/>
</dbReference>
<dbReference type="InterPro" id="IPR042115">
    <property type="entry name" value="PriA_3primeBD_sf"/>
</dbReference>
<accession>A0A3S3UBN2</accession>
<dbReference type="InterPro" id="IPR005259">
    <property type="entry name" value="PriA"/>
</dbReference>
<dbReference type="CDD" id="cd17929">
    <property type="entry name" value="DEXHc_priA"/>
    <property type="match status" value="1"/>
</dbReference>
<dbReference type="PROSITE" id="PS51192">
    <property type="entry name" value="HELICASE_ATP_BIND_1"/>
    <property type="match status" value="1"/>
</dbReference>
<dbReference type="GO" id="GO:1990077">
    <property type="term" value="C:primosome complex"/>
    <property type="evidence" value="ECO:0007669"/>
    <property type="project" value="UniProtKB-KW"/>
</dbReference>
<dbReference type="EC" id="5.6.2.4" evidence="11"/>
<dbReference type="InterPro" id="IPR041222">
    <property type="entry name" value="PriA_3primeBD"/>
</dbReference>
<reference evidence="14 15" key="1">
    <citation type="submission" date="2017-01" db="EMBL/GenBank/DDBJ databases">
        <title>The cable genome- insights into the physiology and evolution of filamentous bacteria capable of sulfide oxidation via long distance electron transfer.</title>
        <authorList>
            <person name="Schreiber L."/>
            <person name="Bjerg J.T."/>
            <person name="Boggild A."/>
            <person name="Van De Vossenberg J."/>
            <person name="Meysman F."/>
            <person name="Nielsen L.P."/>
            <person name="Schramm A."/>
            <person name="Kjeldsen K.U."/>
        </authorList>
    </citation>
    <scope>NUCLEOTIDE SEQUENCE [LARGE SCALE GENOMIC DNA]</scope>
    <source>
        <strain evidence="14">MCF</strain>
    </source>
</reference>
<comment type="caution">
    <text evidence="14">The sequence shown here is derived from an EMBL/GenBank/DDBJ whole genome shotgun (WGS) entry which is preliminary data.</text>
</comment>
<evidence type="ECO:0000256" key="8">
    <source>
        <dbReference type="ARBA" id="ARBA00022840"/>
    </source>
</evidence>
<dbReference type="EMBL" id="MTKO01000065">
    <property type="protein sequence ID" value="RWX46381.1"/>
    <property type="molecule type" value="Genomic_DNA"/>
</dbReference>
<dbReference type="GO" id="GO:0043138">
    <property type="term" value="F:3'-5' DNA helicase activity"/>
    <property type="evidence" value="ECO:0007669"/>
    <property type="project" value="UniProtKB-EC"/>
</dbReference>
<dbReference type="GO" id="GO:0006269">
    <property type="term" value="P:DNA replication, synthesis of primer"/>
    <property type="evidence" value="ECO:0007669"/>
    <property type="project" value="UniProtKB-KW"/>
</dbReference>
<dbReference type="InterPro" id="IPR027417">
    <property type="entry name" value="P-loop_NTPase"/>
</dbReference>
<keyword evidence="4" id="KW-0547">Nucleotide-binding</keyword>
<name>A0A3S3UBN2_9BACT</name>
<dbReference type="SUPFAM" id="SSF52540">
    <property type="entry name" value="P-loop containing nucleoside triphosphate hydrolases"/>
    <property type="match status" value="2"/>
</dbReference>
<dbReference type="GO" id="GO:0005524">
    <property type="term" value="F:ATP binding"/>
    <property type="evidence" value="ECO:0007669"/>
    <property type="project" value="UniProtKB-KW"/>
</dbReference>
<keyword evidence="2" id="KW-0235">DNA replication</keyword>
<proteinExistence type="predicted"/>
<dbReference type="InterPro" id="IPR040498">
    <property type="entry name" value="PriA_CRR"/>
</dbReference>
<evidence type="ECO:0000256" key="5">
    <source>
        <dbReference type="ARBA" id="ARBA00022801"/>
    </source>
</evidence>
<dbReference type="PANTHER" id="PTHR30580:SF0">
    <property type="entry name" value="PRIMOSOMAL PROTEIN N"/>
    <property type="match status" value="1"/>
</dbReference>
<dbReference type="Proteomes" id="UP000287853">
    <property type="component" value="Unassembled WGS sequence"/>
</dbReference>
<comment type="catalytic activity">
    <reaction evidence="12">
        <text>ATP + H2O = ADP + phosphate + H(+)</text>
        <dbReference type="Rhea" id="RHEA:13065"/>
        <dbReference type="ChEBI" id="CHEBI:15377"/>
        <dbReference type="ChEBI" id="CHEBI:15378"/>
        <dbReference type="ChEBI" id="CHEBI:30616"/>
        <dbReference type="ChEBI" id="CHEBI:43474"/>
        <dbReference type="ChEBI" id="CHEBI:456216"/>
        <dbReference type="EC" id="5.6.2.4"/>
    </reaction>
</comment>
<dbReference type="GO" id="GO:0003677">
    <property type="term" value="F:DNA binding"/>
    <property type="evidence" value="ECO:0007669"/>
    <property type="project" value="UniProtKB-KW"/>
</dbReference>
<dbReference type="FunFam" id="3.40.50.300:FF:000489">
    <property type="entry name" value="Primosome assembly protein PriA"/>
    <property type="match status" value="1"/>
</dbReference>
<dbReference type="GO" id="GO:0006302">
    <property type="term" value="P:double-strand break repair"/>
    <property type="evidence" value="ECO:0007669"/>
    <property type="project" value="InterPro"/>
</dbReference>
<keyword evidence="7" id="KW-0862">Zinc</keyword>
<keyword evidence="5 14" id="KW-0378">Hydrolase</keyword>
<evidence type="ECO:0000259" key="13">
    <source>
        <dbReference type="PROSITE" id="PS51192"/>
    </source>
</evidence>
<evidence type="ECO:0000256" key="4">
    <source>
        <dbReference type="ARBA" id="ARBA00022741"/>
    </source>
</evidence>
<dbReference type="GO" id="GO:0006270">
    <property type="term" value="P:DNA replication initiation"/>
    <property type="evidence" value="ECO:0007669"/>
    <property type="project" value="TreeGrafter"/>
</dbReference>
<dbReference type="AlphaFoldDB" id="A0A3S3UBN2"/>
<dbReference type="InterPro" id="IPR011545">
    <property type="entry name" value="DEAD/DEAH_box_helicase_dom"/>
</dbReference>
<evidence type="ECO:0000256" key="7">
    <source>
        <dbReference type="ARBA" id="ARBA00022833"/>
    </source>
</evidence>
<evidence type="ECO:0000256" key="1">
    <source>
        <dbReference type="ARBA" id="ARBA00022515"/>
    </source>
</evidence>
<evidence type="ECO:0000256" key="3">
    <source>
        <dbReference type="ARBA" id="ARBA00022723"/>
    </source>
</evidence>
<dbReference type="GO" id="GO:0016887">
    <property type="term" value="F:ATP hydrolysis activity"/>
    <property type="evidence" value="ECO:0007669"/>
    <property type="project" value="RHEA"/>
</dbReference>
<keyword evidence="1" id="KW-0639">Primosome</keyword>
<sequence>MIVYEVAVAAPLFGSLTYGQPVDTPTPLTTGIRVLVPLRNRSITGYILASVSPPPDLPYQIKPILERLDVAPLFPEQLIPFFRWIADYYHYPLGEVIQTALPSGLRAGSGYEITLTEAGHRQLPAALNALKNRAAWMNRLLEKGKLLPGTVKTIRRKAVMQNLLRTWQTAGWIDINEVILSPAVKEKTETVVKLNTALQESLSRYQLDTKDNPEETAVTPAVTPEGLKKSEIKTLDLFFCHCKGQPLMPRAELIRQYSGAGKALHSLAKSGLVTLEEQRVYRDPFGKVPPFFPKPATLTTEQEQVISKIKTALDIGGFQPFLLHGVTGCGKTEVYLRATEHCLACKKTVLVLVPEIALSSQLEGHFYSRFGDTLAILHSGISIGERFDQWQRALQGKVRIVIGARSAVFAPLATPGLIIVDEEHEPAYKQDDGLRYNGRDMAVLRAKFADCPVLLASATPSVSSFYHAEQGKYHLLTMTKRIHDQVMPEVTVVDLREKKRERKNAFFSHQLLTALQENLEKQQQSLLFVNRRGYAAFMLCQDCGYIIQCRHCKVSLTHHQGDNRLLCHYCGYSTTPNLVCPDCGSSSIVGLGVGSERIEQEARQLFPNARITRLDSDTTRDRKAYLRILDQVRNHEVDILVGTQMVAKGSISLQ</sequence>
<keyword evidence="15" id="KW-1185">Reference proteome</keyword>
<dbReference type="PANTHER" id="PTHR30580">
    <property type="entry name" value="PRIMOSOMAL PROTEIN N"/>
    <property type="match status" value="1"/>
</dbReference>
<dbReference type="GO" id="GO:0006310">
    <property type="term" value="P:DNA recombination"/>
    <property type="evidence" value="ECO:0007669"/>
    <property type="project" value="InterPro"/>
</dbReference>
<feature type="domain" description="Helicase ATP-binding" evidence="13">
    <location>
        <begin position="312"/>
        <end position="478"/>
    </location>
</feature>
<dbReference type="InterPro" id="IPR014001">
    <property type="entry name" value="Helicase_ATP-bd"/>
</dbReference>
<dbReference type="Gene3D" id="3.40.50.300">
    <property type="entry name" value="P-loop containing nucleotide triphosphate hydrolases"/>
    <property type="match status" value="2"/>
</dbReference>
<evidence type="ECO:0000256" key="12">
    <source>
        <dbReference type="ARBA" id="ARBA00048988"/>
    </source>
</evidence>
<dbReference type="Gene3D" id="3.40.1440.60">
    <property type="entry name" value="PriA, 3(prime) DNA-binding domain"/>
    <property type="match status" value="1"/>
</dbReference>
<dbReference type="GO" id="GO:0046872">
    <property type="term" value="F:metal ion binding"/>
    <property type="evidence" value="ECO:0007669"/>
    <property type="project" value="UniProtKB-KW"/>
</dbReference>
<dbReference type="Pfam" id="PF17764">
    <property type="entry name" value="PriA_3primeBD"/>
    <property type="match status" value="1"/>
</dbReference>
<organism evidence="14 15">
    <name type="scientific">Candidatus Electrothrix aarhusensis</name>
    <dbReference type="NCBI Taxonomy" id="1859131"/>
    <lineage>
        <taxon>Bacteria</taxon>
        <taxon>Pseudomonadati</taxon>
        <taxon>Thermodesulfobacteriota</taxon>
        <taxon>Desulfobulbia</taxon>
        <taxon>Desulfobulbales</taxon>
        <taxon>Desulfobulbaceae</taxon>
        <taxon>Candidatus Electrothrix</taxon>
    </lineage>
</organism>
<evidence type="ECO:0000313" key="15">
    <source>
        <dbReference type="Proteomes" id="UP000287853"/>
    </source>
</evidence>
<protein>
    <recommendedName>
        <fullName evidence="11">DNA 3'-5' helicase</fullName>
        <ecNumber evidence="11">5.6.2.4</ecNumber>
    </recommendedName>
</protein>
<keyword evidence="9" id="KW-0238">DNA-binding</keyword>
<dbReference type="SMART" id="SM00487">
    <property type="entry name" value="DEXDc"/>
    <property type="match status" value="1"/>
</dbReference>
<evidence type="ECO:0000256" key="2">
    <source>
        <dbReference type="ARBA" id="ARBA00022705"/>
    </source>
</evidence>
<keyword evidence="10" id="KW-0413">Isomerase</keyword>
<evidence type="ECO:0000256" key="10">
    <source>
        <dbReference type="ARBA" id="ARBA00023235"/>
    </source>
</evidence>
<keyword evidence="6 14" id="KW-0347">Helicase</keyword>
<evidence type="ECO:0000256" key="11">
    <source>
        <dbReference type="ARBA" id="ARBA00034808"/>
    </source>
</evidence>